<dbReference type="SUPFAM" id="SSF54160">
    <property type="entry name" value="Chromo domain-like"/>
    <property type="match status" value="1"/>
</dbReference>
<dbReference type="InterPro" id="IPR000953">
    <property type="entry name" value="Chromo/chromo_shadow_dom"/>
</dbReference>
<dbReference type="PANTHER" id="PTHR37984:SF5">
    <property type="entry name" value="PROTEIN NYNRIN-LIKE"/>
    <property type="match status" value="1"/>
</dbReference>
<name>A0A9W7D145_9STRA</name>
<protein>
    <submittedName>
        <fullName evidence="3">Unnamed protein product</fullName>
    </submittedName>
</protein>
<keyword evidence="4" id="KW-1185">Reference proteome</keyword>
<dbReference type="InterPro" id="IPR050951">
    <property type="entry name" value="Retrovirus_Pol_polyprotein"/>
</dbReference>
<dbReference type="Pfam" id="PF00665">
    <property type="entry name" value="rve"/>
    <property type="match status" value="1"/>
</dbReference>
<dbReference type="GO" id="GO:0003676">
    <property type="term" value="F:nucleic acid binding"/>
    <property type="evidence" value="ECO:0007669"/>
    <property type="project" value="InterPro"/>
</dbReference>
<accession>A0A9W7D145</accession>
<dbReference type="InterPro" id="IPR012337">
    <property type="entry name" value="RNaseH-like_sf"/>
</dbReference>
<evidence type="ECO:0000313" key="3">
    <source>
        <dbReference type="EMBL" id="GMF51704.1"/>
    </source>
</evidence>
<dbReference type="SUPFAM" id="SSF53098">
    <property type="entry name" value="Ribonuclease H-like"/>
    <property type="match status" value="1"/>
</dbReference>
<dbReference type="EMBL" id="BSXT01002936">
    <property type="protein sequence ID" value="GMF51704.1"/>
    <property type="molecule type" value="Genomic_DNA"/>
</dbReference>
<dbReference type="AlphaFoldDB" id="A0A9W7D145"/>
<reference evidence="3" key="1">
    <citation type="submission" date="2023-04" db="EMBL/GenBank/DDBJ databases">
        <title>Phytophthora fragariaefolia NBRC 109709.</title>
        <authorList>
            <person name="Ichikawa N."/>
            <person name="Sato H."/>
            <person name="Tonouchi N."/>
        </authorList>
    </citation>
    <scope>NUCLEOTIDE SEQUENCE</scope>
    <source>
        <strain evidence="3">NBRC 109709</strain>
    </source>
</reference>
<dbReference type="OrthoDB" id="6745242at2759"/>
<proteinExistence type="predicted"/>
<dbReference type="PANTHER" id="PTHR37984">
    <property type="entry name" value="PROTEIN CBG26694"/>
    <property type="match status" value="1"/>
</dbReference>
<dbReference type="PROSITE" id="PS50994">
    <property type="entry name" value="INTEGRASE"/>
    <property type="match status" value="1"/>
</dbReference>
<dbReference type="SMART" id="SM00298">
    <property type="entry name" value="CHROMO"/>
    <property type="match status" value="1"/>
</dbReference>
<gene>
    <name evidence="3" type="ORF">Pfra01_002098700</name>
</gene>
<evidence type="ECO:0000259" key="2">
    <source>
        <dbReference type="PROSITE" id="PS50994"/>
    </source>
</evidence>
<dbReference type="InterPro" id="IPR001584">
    <property type="entry name" value="Integrase_cat-core"/>
</dbReference>
<feature type="domain" description="Chromo" evidence="1">
    <location>
        <begin position="415"/>
        <end position="477"/>
    </location>
</feature>
<dbReference type="Proteomes" id="UP001165121">
    <property type="component" value="Unassembled WGS sequence"/>
</dbReference>
<dbReference type="InterPro" id="IPR016197">
    <property type="entry name" value="Chromo-like_dom_sf"/>
</dbReference>
<organism evidence="3 4">
    <name type="scientific">Phytophthora fragariaefolia</name>
    <dbReference type="NCBI Taxonomy" id="1490495"/>
    <lineage>
        <taxon>Eukaryota</taxon>
        <taxon>Sar</taxon>
        <taxon>Stramenopiles</taxon>
        <taxon>Oomycota</taxon>
        <taxon>Peronosporomycetes</taxon>
        <taxon>Peronosporales</taxon>
        <taxon>Peronosporaceae</taxon>
        <taxon>Phytophthora</taxon>
    </lineage>
</organism>
<dbReference type="GO" id="GO:0015074">
    <property type="term" value="P:DNA integration"/>
    <property type="evidence" value="ECO:0007669"/>
    <property type="project" value="InterPro"/>
</dbReference>
<dbReference type="PROSITE" id="PS50013">
    <property type="entry name" value="CHROMO_2"/>
    <property type="match status" value="1"/>
</dbReference>
<dbReference type="InterPro" id="IPR023780">
    <property type="entry name" value="Chromo_domain"/>
</dbReference>
<dbReference type="Gene3D" id="2.40.50.40">
    <property type="match status" value="1"/>
</dbReference>
<feature type="domain" description="Integrase catalytic" evidence="2">
    <location>
        <begin position="190"/>
        <end position="299"/>
    </location>
</feature>
<dbReference type="InterPro" id="IPR036397">
    <property type="entry name" value="RNaseH_sf"/>
</dbReference>
<dbReference type="Pfam" id="PF00385">
    <property type="entry name" value="Chromo"/>
    <property type="match status" value="1"/>
</dbReference>
<evidence type="ECO:0000313" key="4">
    <source>
        <dbReference type="Proteomes" id="UP001165121"/>
    </source>
</evidence>
<dbReference type="Gene3D" id="3.30.420.10">
    <property type="entry name" value="Ribonuclease H-like superfamily/Ribonuclease H"/>
    <property type="match status" value="1"/>
</dbReference>
<evidence type="ECO:0000259" key="1">
    <source>
        <dbReference type="PROSITE" id="PS50013"/>
    </source>
</evidence>
<sequence>MWLTHDHDSCLTKWKLALANAVELAHPDPTQRINITDIASADNVWADLPPRWGSPLTPLCAIRLVTPPKSPVLDDLFYWPTLESVTQAQAAETPSTDLNLTRAVGGIWRTASGAGWVPARAADLQLRFLIVAPFGAAGHRGSDVTFQVIQARFWWEGIRDDVMFFAMRWLHCASVGGGPPVPIPLDMGLHAEKPNELIHFDYLYIGPSLMEFTYVLVVKDDATHFLRLYPCVIADADITYDCLMDWFATFGVVRTCVSDQGMYRKNVLMQQLQHALGGHHHFTAARTPWSNGTVEVVMREALRCFCALLSEWRIQIRTANFAAFQEVLRLLHRAAARASSTKRASSRQSKAKARVMAMAQYDIGDYVLYADVWSRTQTKLGTREIHASSLKLDWDATLDVTEDMLLHTGHNGEGHVLKRLLEARYAKEQKRYEVLVAWRGLSELENPWEPATVLKQDVPALLKKFITDRTAEGMVTKMAKALDYTKKWTSTRTAK</sequence>
<comment type="caution">
    <text evidence="3">The sequence shown here is derived from an EMBL/GenBank/DDBJ whole genome shotgun (WGS) entry which is preliminary data.</text>
</comment>